<evidence type="ECO:0000313" key="3">
    <source>
        <dbReference type="Proteomes" id="UP000747542"/>
    </source>
</evidence>
<evidence type="ECO:0000313" key="2">
    <source>
        <dbReference type="EMBL" id="KAG7165262.1"/>
    </source>
</evidence>
<feature type="non-terminal residue" evidence="2">
    <location>
        <position position="1"/>
    </location>
</feature>
<gene>
    <name evidence="2" type="primary">Dis3-L2</name>
    <name evidence="2" type="ORF">Hamer_G024940</name>
</gene>
<keyword evidence="3" id="KW-1185">Reference proteome</keyword>
<sequence>IPANRDITVRKHTYPVVIFTLDEIFQASLRGKVSEFDSYVLVLHKNAIQVLVPTIGQQLTLYLDSRRKKKKKNEGKLGKKQNQKSVQPMEVEEEITAPEFEFNEQELYVKCGDVVIRPFDHLRIQVSVDASDVQHQRVVCKLIQPVIPGFSVPPLKREGDEAEEQESKKMKKQ</sequence>
<keyword evidence="2" id="KW-0269">Exonuclease</keyword>
<keyword evidence="2" id="KW-0378">Hydrolase</keyword>
<protein>
    <submittedName>
        <fullName evidence="2">Exosome complex exonuclease RRP44-like 2</fullName>
    </submittedName>
</protein>
<accession>A0A8J5MVT8</accession>
<dbReference type="GO" id="GO:0004527">
    <property type="term" value="F:exonuclease activity"/>
    <property type="evidence" value="ECO:0007669"/>
    <property type="project" value="UniProtKB-KW"/>
</dbReference>
<feature type="region of interest" description="Disordered" evidence="1">
    <location>
        <begin position="153"/>
        <end position="173"/>
    </location>
</feature>
<organism evidence="2 3">
    <name type="scientific">Homarus americanus</name>
    <name type="common">American lobster</name>
    <dbReference type="NCBI Taxonomy" id="6706"/>
    <lineage>
        <taxon>Eukaryota</taxon>
        <taxon>Metazoa</taxon>
        <taxon>Ecdysozoa</taxon>
        <taxon>Arthropoda</taxon>
        <taxon>Crustacea</taxon>
        <taxon>Multicrustacea</taxon>
        <taxon>Malacostraca</taxon>
        <taxon>Eumalacostraca</taxon>
        <taxon>Eucarida</taxon>
        <taxon>Decapoda</taxon>
        <taxon>Pleocyemata</taxon>
        <taxon>Astacidea</taxon>
        <taxon>Nephropoidea</taxon>
        <taxon>Nephropidae</taxon>
        <taxon>Homarus</taxon>
    </lineage>
</organism>
<comment type="caution">
    <text evidence="2">The sequence shown here is derived from an EMBL/GenBank/DDBJ whole genome shotgun (WGS) entry which is preliminary data.</text>
</comment>
<keyword evidence="2" id="KW-0540">Nuclease</keyword>
<dbReference type="AlphaFoldDB" id="A0A8J5MVT8"/>
<dbReference type="Proteomes" id="UP000747542">
    <property type="component" value="Unassembled WGS sequence"/>
</dbReference>
<dbReference type="InterPro" id="IPR012340">
    <property type="entry name" value="NA-bd_OB-fold"/>
</dbReference>
<feature type="region of interest" description="Disordered" evidence="1">
    <location>
        <begin position="71"/>
        <end position="90"/>
    </location>
</feature>
<proteinExistence type="predicted"/>
<feature type="compositionally biased region" description="Basic residues" evidence="1">
    <location>
        <begin position="71"/>
        <end position="82"/>
    </location>
</feature>
<name>A0A8J5MVT8_HOMAM</name>
<evidence type="ECO:0000256" key="1">
    <source>
        <dbReference type="SAM" id="MobiDB-lite"/>
    </source>
</evidence>
<dbReference type="Gene3D" id="2.40.50.140">
    <property type="entry name" value="Nucleic acid-binding proteins"/>
    <property type="match status" value="1"/>
</dbReference>
<reference evidence="2" key="1">
    <citation type="journal article" date="2021" name="Sci. Adv.">
        <title>The American lobster genome reveals insights on longevity, neural, and immune adaptations.</title>
        <authorList>
            <person name="Polinski J.M."/>
            <person name="Zimin A.V."/>
            <person name="Clark K.F."/>
            <person name="Kohn A.B."/>
            <person name="Sadowski N."/>
            <person name="Timp W."/>
            <person name="Ptitsyn A."/>
            <person name="Khanna P."/>
            <person name="Romanova D.Y."/>
            <person name="Williams P."/>
            <person name="Greenwood S.J."/>
            <person name="Moroz L.L."/>
            <person name="Walt D.R."/>
            <person name="Bodnar A.G."/>
        </authorList>
    </citation>
    <scope>NUCLEOTIDE SEQUENCE</scope>
    <source>
        <strain evidence="2">GMGI-L3</strain>
    </source>
</reference>
<dbReference type="EMBL" id="JAHLQT010024418">
    <property type="protein sequence ID" value="KAG7165262.1"/>
    <property type="molecule type" value="Genomic_DNA"/>
</dbReference>